<dbReference type="PANTHER" id="PTHR42693:SF33">
    <property type="entry name" value="ARYLSULFATASE"/>
    <property type="match status" value="1"/>
</dbReference>
<protein>
    <submittedName>
        <fullName evidence="3">Sulfatase-like hydrolase/transferase</fullName>
    </submittedName>
</protein>
<dbReference type="InterPro" id="IPR050738">
    <property type="entry name" value="Sulfatase"/>
</dbReference>
<evidence type="ECO:0000256" key="1">
    <source>
        <dbReference type="ARBA" id="ARBA00008779"/>
    </source>
</evidence>
<comment type="similarity">
    <text evidence="1">Belongs to the sulfatase family.</text>
</comment>
<dbReference type="OrthoDB" id="9795675at2"/>
<dbReference type="SUPFAM" id="SSF53649">
    <property type="entry name" value="Alkaline phosphatase-like"/>
    <property type="match status" value="1"/>
</dbReference>
<reference evidence="4" key="1">
    <citation type="submission" date="2017-09" db="EMBL/GenBank/DDBJ databases">
        <title>Yangia sp. SAOS 153D whole genome sequencing.</title>
        <authorList>
            <person name="Verma A."/>
            <person name="Krishnamurthi S."/>
        </authorList>
    </citation>
    <scope>NUCLEOTIDE SEQUENCE [LARGE SCALE GENOMIC DNA]</scope>
    <source>
        <strain evidence="4">SAOS 153D</strain>
    </source>
</reference>
<comment type="caution">
    <text evidence="4">The sequence shown here is derived from an EMBL/GenBank/DDBJ whole genome shotgun (WGS) entry which is preliminary data.</text>
</comment>
<dbReference type="Gene3D" id="3.40.720.10">
    <property type="entry name" value="Alkaline Phosphatase, subunit A"/>
    <property type="match status" value="1"/>
</dbReference>
<reference evidence="5" key="2">
    <citation type="submission" date="2023-07" db="EMBL/GenBank/DDBJ databases">
        <title>Yangia mangrovi SAOS 153D genome.</title>
        <authorList>
            <person name="Verma A."/>
            <person name="Pal Y."/>
            <person name="Sundharam S."/>
            <person name="Bisht B."/>
            <person name="Srinivasan K."/>
        </authorList>
    </citation>
    <scope>NUCLEOTIDE SEQUENCE [LARGE SCALE GENOMIC DNA]</scope>
    <source>
        <strain evidence="5">SAOS 153D</strain>
    </source>
</reference>
<dbReference type="InterPro" id="IPR017850">
    <property type="entry name" value="Alkaline_phosphatase_core_sf"/>
</dbReference>
<sequence length="355" mass="39963">MINMDWIEEEAQLPGPACFNAAFRFLDENAAADNWFLQLELFDPHEPFQVPDRFRREGDSAWTGGALNWPGYGKVEESAEGVAEIRATYAALVRMCDEYFGRLLDHFDRHDLWKDTMLVVSTDHGFLLSEHEWWGKCRMPSYEEVTHIPLMAYHPAQAGKGGERRQALTWTPDIMPSVLEAHGVAIPGAVRGRSFLPALETDIDDGRVVATAIFGGPIGVTDGRYVLHHVVEDFLAPGLYEYTLCPQHMRGPFSAKELASAEMHPGFDFTQGMPLMKIEAQPDAKRVPNHDGFTFLDAEFRLYDLEADPQQQSPIRDAGIEARLYRGLAGLLGTLDVPEQTMRWYGFDRIEAFGA</sequence>
<evidence type="ECO:0000313" key="5">
    <source>
        <dbReference type="Proteomes" id="UP000217448"/>
    </source>
</evidence>
<dbReference type="AlphaFoldDB" id="A0A2A3JPX2"/>
<evidence type="ECO:0000259" key="2">
    <source>
        <dbReference type="Pfam" id="PF00884"/>
    </source>
</evidence>
<organism evidence="4">
    <name type="scientific">Alloyangia mangrovi</name>
    <dbReference type="NCBI Taxonomy" id="1779329"/>
    <lineage>
        <taxon>Bacteria</taxon>
        <taxon>Pseudomonadati</taxon>
        <taxon>Pseudomonadota</taxon>
        <taxon>Alphaproteobacteria</taxon>
        <taxon>Rhodobacterales</taxon>
        <taxon>Roseobacteraceae</taxon>
        <taxon>Alloyangia</taxon>
    </lineage>
</organism>
<dbReference type="Proteomes" id="UP000217448">
    <property type="component" value="Unassembled WGS sequence"/>
</dbReference>
<dbReference type="PANTHER" id="PTHR42693">
    <property type="entry name" value="ARYLSULFATASE FAMILY MEMBER"/>
    <property type="match status" value="1"/>
</dbReference>
<dbReference type="Pfam" id="PF00884">
    <property type="entry name" value="Sulfatase"/>
    <property type="match status" value="1"/>
</dbReference>
<evidence type="ECO:0000313" key="3">
    <source>
        <dbReference type="EMBL" id="MCT4372402.1"/>
    </source>
</evidence>
<proteinExistence type="inferred from homology"/>
<accession>A0A2A3JPX2</accession>
<dbReference type="InterPro" id="IPR000917">
    <property type="entry name" value="Sulfatase_N"/>
</dbReference>
<dbReference type="EMBL" id="NTHN01000522">
    <property type="protein sequence ID" value="PBD16847.1"/>
    <property type="molecule type" value="Genomic_DNA"/>
</dbReference>
<evidence type="ECO:0000313" key="4">
    <source>
        <dbReference type="EMBL" id="PBD16847.1"/>
    </source>
</evidence>
<dbReference type="EMBL" id="NTHN02000045">
    <property type="protein sequence ID" value="MCT4372402.1"/>
    <property type="molecule type" value="Genomic_DNA"/>
</dbReference>
<feature type="domain" description="Sulfatase N-terminal" evidence="2">
    <location>
        <begin position="19"/>
        <end position="183"/>
    </location>
</feature>
<dbReference type="GO" id="GO:0004065">
    <property type="term" value="F:arylsulfatase activity"/>
    <property type="evidence" value="ECO:0007669"/>
    <property type="project" value="TreeGrafter"/>
</dbReference>
<keyword evidence="5" id="KW-1185">Reference proteome</keyword>
<gene>
    <name evidence="3" type="ORF">CLG85_019640</name>
    <name evidence="4" type="ORF">CLG85_23320</name>
</gene>
<reference evidence="3" key="3">
    <citation type="submission" date="2024-05" db="EMBL/GenBank/DDBJ databases">
        <title>Yangia mangrovi SAOS 153D genome.</title>
        <authorList>
            <person name="Verma A."/>
            <person name="Pal Y."/>
            <person name="Sundharam S."/>
            <person name="Bisht B."/>
            <person name="Srinivasan K."/>
        </authorList>
    </citation>
    <scope>NUCLEOTIDE SEQUENCE</scope>
    <source>
        <strain evidence="3">SAOS 153D</strain>
    </source>
</reference>
<name>A0A2A3JPX2_9RHOB</name>